<proteinExistence type="predicted"/>
<keyword evidence="1" id="KW-0472">Membrane</keyword>
<feature type="transmembrane region" description="Helical" evidence="1">
    <location>
        <begin position="197"/>
        <end position="221"/>
    </location>
</feature>
<feature type="transmembrane region" description="Helical" evidence="1">
    <location>
        <begin position="43"/>
        <end position="60"/>
    </location>
</feature>
<accession>A0ABS6TCS0</accession>
<dbReference type="Proteomes" id="UP000774130">
    <property type="component" value="Unassembled WGS sequence"/>
</dbReference>
<feature type="transmembrane region" description="Helical" evidence="1">
    <location>
        <begin position="66"/>
        <end position="84"/>
    </location>
</feature>
<dbReference type="EMBL" id="JAHUZB010000003">
    <property type="protein sequence ID" value="MBV7390721.1"/>
    <property type="molecule type" value="Genomic_DNA"/>
</dbReference>
<reference evidence="2 3" key="1">
    <citation type="submission" date="2021-06" db="EMBL/GenBank/DDBJ databases">
        <title>Enterococcus alishanensis sp. nov., a novel lactic acid bacterium isolated from fresh coffee beans.</title>
        <authorList>
            <person name="Chen Y.-S."/>
        </authorList>
    </citation>
    <scope>NUCLEOTIDE SEQUENCE [LARGE SCALE GENOMIC DNA]</scope>
    <source>
        <strain evidence="2 3">ALS3</strain>
    </source>
</reference>
<feature type="transmembrane region" description="Helical" evidence="1">
    <location>
        <begin position="104"/>
        <end position="125"/>
    </location>
</feature>
<feature type="transmembrane region" description="Helical" evidence="1">
    <location>
        <begin position="228"/>
        <end position="247"/>
    </location>
</feature>
<sequence length="314" mass="33468">MSFFLGSEALLSEKLLEIIYIVMGLIAIGTGIYNLMDKTNKNRYGSGLFWLAMGIVIGFGRFIPSLWTGIIIIIMTIPAILQKVTKGKSNAASREYMEKMSDKIGMRIFIPALTIGFVAIIVALFTDLGALVGVGIGVLLSIIILMLFSRDNKPSVFFKDAVDMLGTVGPLSMLPMLLASLGAIFTSAGVGEVISSGVSSVVPAGNLPLGITIYAIGMVIFTMIMGNAFAAITVMTVGIGAPFVLAYGADPALIGMIALSCGFCGTLMTPMAANFNVVPVAILEMKDKYGVIKNQIFVALFMLVFQIFYMILFS</sequence>
<dbReference type="InterPro" id="IPR009323">
    <property type="entry name" value="DUF979"/>
</dbReference>
<comment type="caution">
    <text evidence="2">The sequence shown here is derived from an EMBL/GenBank/DDBJ whole genome shotgun (WGS) entry which is preliminary data.</text>
</comment>
<evidence type="ECO:0000313" key="3">
    <source>
        <dbReference type="Proteomes" id="UP000774130"/>
    </source>
</evidence>
<protein>
    <submittedName>
        <fullName evidence="2">DUF979 domain-containing protein</fullName>
    </submittedName>
</protein>
<dbReference type="RefSeq" id="WP_218325778.1">
    <property type="nucleotide sequence ID" value="NZ_JAHUZB010000003.1"/>
</dbReference>
<feature type="transmembrane region" description="Helical" evidence="1">
    <location>
        <begin position="253"/>
        <end position="275"/>
    </location>
</feature>
<evidence type="ECO:0000313" key="2">
    <source>
        <dbReference type="EMBL" id="MBV7390721.1"/>
    </source>
</evidence>
<feature type="transmembrane region" description="Helical" evidence="1">
    <location>
        <begin position="18"/>
        <end position="36"/>
    </location>
</feature>
<feature type="transmembrane region" description="Helical" evidence="1">
    <location>
        <begin position="161"/>
        <end position="185"/>
    </location>
</feature>
<organism evidence="2 3">
    <name type="scientific">Enterococcus alishanensis</name>
    <dbReference type="NCBI Taxonomy" id="1303817"/>
    <lineage>
        <taxon>Bacteria</taxon>
        <taxon>Bacillati</taxon>
        <taxon>Bacillota</taxon>
        <taxon>Bacilli</taxon>
        <taxon>Lactobacillales</taxon>
        <taxon>Enterococcaceae</taxon>
        <taxon>Enterococcus</taxon>
    </lineage>
</organism>
<keyword evidence="1" id="KW-0812">Transmembrane</keyword>
<feature type="transmembrane region" description="Helical" evidence="1">
    <location>
        <begin position="296"/>
        <end position="313"/>
    </location>
</feature>
<keyword evidence="3" id="KW-1185">Reference proteome</keyword>
<dbReference type="Pfam" id="PF06166">
    <property type="entry name" value="DUF979"/>
    <property type="match status" value="1"/>
</dbReference>
<feature type="transmembrane region" description="Helical" evidence="1">
    <location>
        <begin position="131"/>
        <end position="149"/>
    </location>
</feature>
<keyword evidence="1" id="KW-1133">Transmembrane helix</keyword>
<gene>
    <name evidence="2" type="ORF">KUA55_08520</name>
</gene>
<evidence type="ECO:0000256" key="1">
    <source>
        <dbReference type="SAM" id="Phobius"/>
    </source>
</evidence>
<name>A0ABS6TCS0_9ENTE</name>